<dbReference type="EMBL" id="QBKG01000001">
    <property type="protein sequence ID" value="PTX08486.1"/>
    <property type="molecule type" value="Genomic_DNA"/>
</dbReference>
<evidence type="ECO:0000313" key="2">
    <source>
        <dbReference type="Proteomes" id="UP000243985"/>
    </source>
</evidence>
<protein>
    <submittedName>
        <fullName evidence="1">Uncharacterized protein</fullName>
    </submittedName>
</protein>
<name>A0A2T5XY83_9FLAO</name>
<reference evidence="1 2" key="1">
    <citation type="submission" date="2018-04" db="EMBL/GenBank/DDBJ databases">
        <title>Genomic Encyclopedia of Archaeal and Bacterial Type Strains, Phase II (KMG-II): from individual species to whole genera.</title>
        <authorList>
            <person name="Goeker M."/>
        </authorList>
    </citation>
    <scope>NUCLEOTIDE SEQUENCE [LARGE SCALE GENOMIC DNA]</scope>
    <source>
        <strain evidence="1 2">DSM 22902</strain>
    </source>
</reference>
<evidence type="ECO:0000313" key="1">
    <source>
        <dbReference type="EMBL" id="PTX08486.1"/>
    </source>
</evidence>
<proteinExistence type="predicted"/>
<dbReference type="RefSeq" id="WP_107780508.1">
    <property type="nucleotide sequence ID" value="NZ_QBKG01000001.1"/>
</dbReference>
<gene>
    <name evidence="1" type="ORF">C8P65_101151</name>
</gene>
<dbReference type="GeneID" id="84579560"/>
<sequence length="202" mass="24091">MIHLDKPISSNGYGIAVVSAEIFQELCKEHRIRSKKMLTYFDKNHNVFYDFIKKGAFVPIPRIRAYYYQIFITINDNRTTDEEWDSIPTEETFFLEVKDEALWICSFEQIENWKYKDLENCTNIETYYYLSYEGERYTAYSAAKYTIPNGKYKIKIIGLRNKKVEKEEKFRKGYAFLIQIEKVDSIINISDSSQLDFSKLFE</sequence>
<organism evidence="1 2">
    <name type="scientific">Capnocytophaga leadbetteri</name>
    <dbReference type="NCBI Taxonomy" id="327575"/>
    <lineage>
        <taxon>Bacteria</taxon>
        <taxon>Pseudomonadati</taxon>
        <taxon>Bacteroidota</taxon>
        <taxon>Flavobacteriia</taxon>
        <taxon>Flavobacteriales</taxon>
        <taxon>Flavobacteriaceae</taxon>
        <taxon>Capnocytophaga</taxon>
    </lineage>
</organism>
<dbReference type="Proteomes" id="UP000243985">
    <property type="component" value="Unassembled WGS sequence"/>
</dbReference>
<accession>A0A2T5XY83</accession>
<comment type="caution">
    <text evidence="1">The sequence shown here is derived from an EMBL/GenBank/DDBJ whole genome shotgun (WGS) entry which is preliminary data.</text>
</comment>
<dbReference type="AlphaFoldDB" id="A0A2T5XY83"/>